<dbReference type="EMBL" id="GBXM01046781">
    <property type="protein sequence ID" value="JAH61796.1"/>
    <property type="molecule type" value="Transcribed_RNA"/>
</dbReference>
<sequence length="49" mass="5446">MGPIYHCKRALTDTKIPNLGPIHTLEQSLSRFQTIQPILVDQLTTGSLV</sequence>
<organism evidence="1">
    <name type="scientific">Anguilla anguilla</name>
    <name type="common">European freshwater eel</name>
    <name type="synonym">Muraena anguilla</name>
    <dbReference type="NCBI Taxonomy" id="7936"/>
    <lineage>
        <taxon>Eukaryota</taxon>
        <taxon>Metazoa</taxon>
        <taxon>Chordata</taxon>
        <taxon>Craniata</taxon>
        <taxon>Vertebrata</taxon>
        <taxon>Euteleostomi</taxon>
        <taxon>Actinopterygii</taxon>
        <taxon>Neopterygii</taxon>
        <taxon>Teleostei</taxon>
        <taxon>Anguilliformes</taxon>
        <taxon>Anguillidae</taxon>
        <taxon>Anguilla</taxon>
    </lineage>
</organism>
<reference evidence="1" key="1">
    <citation type="submission" date="2014-11" db="EMBL/GenBank/DDBJ databases">
        <authorList>
            <person name="Amaro Gonzalez C."/>
        </authorList>
    </citation>
    <scope>NUCLEOTIDE SEQUENCE</scope>
</reference>
<dbReference type="AlphaFoldDB" id="A0A0E9U7J1"/>
<evidence type="ECO:0000313" key="1">
    <source>
        <dbReference type="EMBL" id="JAH61796.1"/>
    </source>
</evidence>
<accession>A0A0E9U7J1</accession>
<proteinExistence type="predicted"/>
<name>A0A0E9U7J1_ANGAN</name>
<reference evidence="1" key="2">
    <citation type="journal article" date="2015" name="Fish Shellfish Immunol.">
        <title>Early steps in the European eel (Anguilla anguilla)-Vibrio vulnificus interaction in the gills: Role of the RtxA13 toxin.</title>
        <authorList>
            <person name="Callol A."/>
            <person name="Pajuelo D."/>
            <person name="Ebbesson L."/>
            <person name="Teles M."/>
            <person name="MacKenzie S."/>
            <person name="Amaro C."/>
        </authorList>
    </citation>
    <scope>NUCLEOTIDE SEQUENCE</scope>
</reference>
<protein>
    <submittedName>
        <fullName evidence="1">Uncharacterized protein</fullName>
    </submittedName>
</protein>